<dbReference type="Pfam" id="PF01026">
    <property type="entry name" value="TatD_DNase"/>
    <property type="match status" value="1"/>
</dbReference>
<dbReference type="SUPFAM" id="SSF51556">
    <property type="entry name" value="Metallo-dependent hydrolases"/>
    <property type="match status" value="1"/>
</dbReference>
<dbReference type="PANTHER" id="PTHR46124:SF2">
    <property type="entry name" value="D-AMINOACYL-TRNA DEACYLASE"/>
    <property type="match status" value="1"/>
</dbReference>
<dbReference type="InterPro" id="IPR001130">
    <property type="entry name" value="TatD-like"/>
</dbReference>
<proteinExistence type="predicted"/>
<dbReference type="InterPro" id="IPR032466">
    <property type="entry name" value="Metal_Hydrolase"/>
</dbReference>
<feature type="binding site" evidence="1">
    <location>
        <position position="8"/>
    </location>
    <ligand>
        <name>a divalent metal cation</name>
        <dbReference type="ChEBI" id="CHEBI:60240"/>
        <label>1</label>
    </ligand>
</feature>
<name>A0A934M2F0_9CLOT</name>
<dbReference type="CDD" id="cd01310">
    <property type="entry name" value="TatD_DNAse"/>
    <property type="match status" value="1"/>
</dbReference>
<dbReference type="AlphaFoldDB" id="A0A934M2F0"/>
<dbReference type="Gene3D" id="3.20.20.140">
    <property type="entry name" value="Metal-dependent hydrolases"/>
    <property type="match status" value="1"/>
</dbReference>
<reference evidence="2" key="1">
    <citation type="submission" date="2020-12" db="EMBL/GenBank/DDBJ databases">
        <title>Clostridium thailandense sp. nov., a novel acetogenic bacterium isolated from peat land soil in Thailand.</title>
        <authorList>
            <person name="Chaikitkaew S."/>
            <person name="Birkeland N.K."/>
        </authorList>
    </citation>
    <scope>NUCLEOTIDE SEQUENCE</scope>
    <source>
        <strain evidence="2">DSM 17425</strain>
    </source>
</reference>
<keyword evidence="3" id="KW-1185">Reference proteome</keyword>
<feature type="binding site" evidence="1">
    <location>
        <position position="196"/>
    </location>
    <ligand>
        <name>a divalent metal cation</name>
        <dbReference type="ChEBI" id="CHEBI:60240"/>
        <label>1</label>
    </ligand>
</feature>
<protein>
    <submittedName>
        <fullName evidence="2">TatD family hydrolase</fullName>
    </submittedName>
</protein>
<evidence type="ECO:0000256" key="1">
    <source>
        <dbReference type="PIRSR" id="PIRSR005902-1"/>
    </source>
</evidence>
<keyword evidence="1" id="KW-0479">Metal-binding</keyword>
<accession>A0A934M2F0</accession>
<dbReference type="GO" id="GO:0046872">
    <property type="term" value="F:metal ion binding"/>
    <property type="evidence" value="ECO:0007669"/>
    <property type="project" value="UniProtKB-KW"/>
</dbReference>
<keyword evidence="2" id="KW-0378">Hydrolase</keyword>
<dbReference type="PIRSF" id="PIRSF005902">
    <property type="entry name" value="DNase_TatD"/>
    <property type="match status" value="1"/>
</dbReference>
<evidence type="ECO:0000313" key="3">
    <source>
        <dbReference type="Proteomes" id="UP000622687"/>
    </source>
</evidence>
<dbReference type="GO" id="GO:0016788">
    <property type="term" value="F:hydrolase activity, acting on ester bonds"/>
    <property type="evidence" value="ECO:0007669"/>
    <property type="project" value="InterPro"/>
</dbReference>
<feature type="binding site" evidence="1">
    <location>
        <position position="87"/>
    </location>
    <ligand>
        <name>a divalent metal cation</name>
        <dbReference type="ChEBI" id="CHEBI:60240"/>
        <label>1</label>
    </ligand>
</feature>
<evidence type="ECO:0000313" key="2">
    <source>
        <dbReference type="EMBL" id="MBI6874334.1"/>
    </source>
</evidence>
<comment type="caution">
    <text evidence="2">The sequence shown here is derived from an EMBL/GenBank/DDBJ whole genome shotgun (WGS) entry which is preliminary data.</text>
</comment>
<dbReference type="RefSeq" id="WP_211143724.1">
    <property type="nucleotide sequence ID" value="NZ_JAEEGB010000026.1"/>
</dbReference>
<gene>
    <name evidence="2" type="ORF">I6U51_16810</name>
</gene>
<dbReference type="Proteomes" id="UP000622687">
    <property type="component" value="Unassembled WGS sequence"/>
</dbReference>
<sequence length="248" mass="28992">MLIDVHTHIDQYSKEDLKRAIKEINENKILSIANSMDMESYIKSKKISEMCSYIVPTFGIHPWKAKGCERDLWTLIPYIEETPIIGEIGLDFFWVEDKTSFESQMKVFEFFLREAKRLNKVINIHTKGAEEEVLKLLDKYSMSRVIVHWYSGPKNVLYKMIDRGYYFTISTELFYSDIIREIATIVPVDKMFVETDGPGAEEWLSGNIGMPKLVLRIMKRLGEMKKLTFEEMEKQMEDNFSALVGNDI</sequence>
<dbReference type="EMBL" id="JAEEGB010000026">
    <property type="protein sequence ID" value="MBI6874334.1"/>
    <property type="molecule type" value="Genomic_DNA"/>
</dbReference>
<feature type="binding site" evidence="1">
    <location>
        <position position="148"/>
    </location>
    <ligand>
        <name>a divalent metal cation</name>
        <dbReference type="ChEBI" id="CHEBI:60240"/>
        <label>2</label>
    </ligand>
</feature>
<dbReference type="PANTHER" id="PTHR46124">
    <property type="entry name" value="D-AMINOACYL-TRNA DEACYLASE"/>
    <property type="match status" value="1"/>
</dbReference>
<feature type="binding site" evidence="1">
    <location>
        <position position="125"/>
    </location>
    <ligand>
        <name>a divalent metal cation</name>
        <dbReference type="ChEBI" id="CHEBI:60240"/>
        <label>2</label>
    </ligand>
</feature>
<organism evidence="2 3">
    <name type="scientific">Clostridium aciditolerans</name>
    <dbReference type="NCBI Taxonomy" id="339861"/>
    <lineage>
        <taxon>Bacteria</taxon>
        <taxon>Bacillati</taxon>
        <taxon>Bacillota</taxon>
        <taxon>Clostridia</taxon>
        <taxon>Eubacteriales</taxon>
        <taxon>Clostridiaceae</taxon>
        <taxon>Clostridium</taxon>
    </lineage>
</organism>
<feature type="binding site" evidence="1">
    <location>
        <position position="6"/>
    </location>
    <ligand>
        <name>a divalent metal cation</name>
        <dbReference type="ChEBI" id="CHEBI:60240"/>
        <label>1</label>
    </ligand>
</feature>